<proteinExistence type="predicted"/>
<gene>
    <name evidence="2" type="ORF">GCM10023333_04480</name>
</gene>
<dbReference type="PROSITE" id="PS50851">
    <property type="entry name" value="CHEW"/>
    <property type="match status" value="1"/>
</dbReference>
<dbReference type="PIRSF" id="PIRSF020479">
    <property type="entry name" value="UCP020479_CheW"/>
    <property type="match status" value="1"/>
</dbReference>
<dbReference type="InterPro" id="IPR014506">
    <property type="entry name" value="UCP020479_CheW"/>
</dbReference>
<dbReference type="RefSeq" id="WP_345332961.1">
    <property type="nucleotide sequence ID" value="NZ_BAABJZ010000006.1"/>
</dbReference>
<evidence type="ECO:0000313" key="2">
    <source>
        <dbReference type="EMBL" id="GAA4874592.1"/>
    </source>
</evidence>
<accession>A0ABP9EF16</accession>
<comment type="caution">
    <text evidence="2">The sequence shown here is derived from an EMBL/GenBank/DDBJ whole genome shotgun (WGS) entry which is preliminary data.</text>
</comment>
<organism evidence="2 3">
    <name type="scientific">Ferrimonas pelagia</name>
    <dbReference type="NCBI Taxonomy" id="1177826"/>
    <lineage>
        <taxon>Bacteria</taxon>
        <taxon>Pseudomonadati</taxon>
        <taxon>Pseudomonadota</taxon>
        <taxon>Gammaproteobacteria</taxon>
        <taxon>Alteromonadales</taxon>
        <taxon>Ferrimonadaceae</taxon>
        <taxon>Ferrimonas</taxon>
    </lineage>
</organism>
<dbReference type="Proteomes" id="UP001499988">
    <property type="component" value="Unassembled WGS sequence"/>
</dbReference>
<dbReference type="SUPFAM" id="SSF50341">
    <property type="entry name" value="CheW-like"/>
    <property type="match status" value="1"/>
</dbReference>
<keyword evidence="3" id="KW-1185">Reference proteome</keyword>
<name>A0ABP9EF16_9GAMM</name>
<evidence type="ECO:0000313" key="3">
    <source>
        <dbReference type="Proteomes" id="UP001499988"/>
    </source>
</evidence>
<evidence type="ECO:0000259" key="1">
    <source>
        <dbReference type="PROSITE" id="PS50851"/>
    </source>
</evidence>
<feature type="domain" description="CheW-like" evidence="1">
    <location>
        <begin position="98"/>
        <end position="233"/>
    </location>
</feature>
<protein>
    <recommendedName>
        <fullName evidence="1">CheW-like domain-containing protein</fullName>
    </recommendedName>
</protein>
<reference evidence="3" key="1">
    <citation type="journal article" date="2019" name="Int. J. Syst. Evol. Microbiol.">
        <title>The Global Catalogue of Microorganisms (GCM) 10K type strain sequencing project: providing services to taxonomists for standard genome sequencing and annotation.</title>
        <authorList>
            <consortium name="The Broad Institute Genomics Platform"/>
            <consortium name="The Broad Institute Genome Sequencing Center for Infectious Disease"/>
            <person name="Wu L."/>
            <person name="Ma J."/>
        </authorList>
    </citation>
    <scope>NUCLEOTIDE SEQUENCE [LARGE SCALE GENOMIC DNA]</scope>
    <source>
        <strain evidence="3">JCM 18401</strain>
    </source>
</reference>
<dbReference type="Pfam" id="PF01584">
    <property type="entry name" value="CheW"/>
    <property type="match status" value="1"/>
</dbReference>
<dbReference type="InterPro" id="IPR036061">
    <property type="entry name" value="CheW-like_dom_sf"/>
</dbReference>
<dbReference type="SMART" id="SM00260">
    <property type="entry name" value="CheW"/>
    <property type="match status" value="1"/>
</dbReference>
<dbReference type="InterPro" id="IPR002545">
    <property type="entry name" value="CheW-lke_dom"/>
</dbReference>
<sequence>MSRDAQQAVDDYFDVLLTAPEAPTLHQARVGALLEKARQQQADGWAPQAAETDGFPASAPVVVEMAQPAPEQPLAPSVESAPALRPVAEDWRAQLDSEFPCLYFKVAGLTLAVPLQLLGGIKRVASRSKLPGQPSWMLGVQTERDERYYVVDSARWLMPDRSAAETPDYQYLVQLGDSRWTLACEALVNAEPLSKDEVNWRKPEDKRRYLAGVVRKRMCVVLDVPELVDLLDAGLDINLKES</sequence>
<dbReference type="EMBL" id="BAABJZ010000006">
    <property type="protein sequence ID" value="GAA4874592.1"/>
    <property type="molecule type" value="Genomic_DNA"/>
</dbReference>